<dbReference type="NCBIfam" id="TIGR00482">
    <property type="entry name" value="nicotinate (nicotinamide) nucleotide adenylyltransferase"/>
    <property type="match status" value="1"/>
</dbReference>
<name>A0A1L9P106_9RHOB</name>
<dbReference type="CDD" id="cd02165">
    <property type="entry name" value="NMNAT"/>
    <property type="match status" value="1"/>
</dbReference>
<dbReference type="InterPro" id="IPR014729">
    <property type="entry name" value="Rossmann-like_a/b/a_fold"/>
</dbReference>
<organism evidence="13 14">
    <name type="scientific">Planktotalea frisia</name>
    <dbReference type="NCBI Taxonomy" id="696762"/>
    <lineage>
        <taxon>Bacteria</taxon>
        <taxon>Pseudomonadati</taxon>
        <taxon>Pseudomonadota</taxon>
        <taxon>Alphaproteobacteria</taxon>
        <taxon>Rhodobacterales</taxon>
        <taxon>Paracoccaceae</taxon>
        <taxon>Planktotalea</taxon>
    </lineage>
</organism>
<accession>A0A1L9P106</accession>
<dbReference type="NCBIfam" id="NF000843">
    <property type="entry name" value="PRK00071.2-2"/>
    <property type="match status" value="1"/>
</dbReference>
<comment type="pathway">
    <text evidence="2 11">Cofactor biosynthesis; NAD(+) biosynthesis; deamido-NAD(+) from nicotinate D-ribonucleotide: step 1/1.</text>
</comment>
<dbReference type="Gene3D" id="3.40.50.620">
    <property type="entry name" value="HUPs"/>
    <property type="match status" value="1"/>
</dbReference>
<dbReference type="EMBL" id="MLCB01000049">
    <property type="protein sequence ID" value="OJI95171.1"/>
    <property type="molecule type" value="Genomic_DNA"/>
</dbReference>
<dbReference type="GO" id="GO:0004515">
    <property type="term" value="F:nicotinate-nucleotide adenylyltransferase activity"/>
    <property type="evidence" value="ECO:0007669"/>
    <property type="project" value="UniProtKB-UniRule"/>
</dbReference>
<evidence type="ECO:0000256" key="9">
    <source>
        <dbReference type="ARBA" id="ARBA00023027"/>
    </source>
</evidence>
<reference evidence="13 14" key="1">
    <citation type="submission" date="2016-10" db="EMBL/GenBank/DDBJ databases">
        <title>Genome sequence of Planktotalea frisia SH6-1.</title>
        <authorList>
            <person name="Poehlein A."/>
            <person name="Bakenhus I."/>
            <person name="Voget S."/>
            <person name="Brinkhoff T."/>
            <person name="Simon M."/>
        </authorList>
    </citation>
    <scope>NUCLEOTIDE SEQUENCE [LARGE SCALE GENOMIC DNA]</scope>
    <source>
        <strain evidence="13 14">SH6-1</strain>
    </source>
</reference>
<dbReference type="STRING" id="696762.PFRI_05860"/>
<evidence type="ECO:0000256" key="1">
    <source>
        <dbReference type="ARBA" id="ARBA00002324"/>
    </source>
</evidence>
<dbReference type="NCBIfam" id="TIGR00125">
    <property type="entry name" value="cyt_tran_rel"/>
    <property type="match status" value="1"/>
</dbReference>
<dbReference type="Pfam" id="PF01467">
    <property type="entry name" value="CTP_transf_like"/>
    <property type="match status" value="1"/>
</dbReference>
<evidence type="ECO:0000256" key="4">
    <source>
        <dbReference type="ARBA" id="ARBA00022642"/>
    </source>
</evidence>
<evidence type="ECO:0000256" key="7">
    <source>
        <dbReference type="ARBA" id="ARBA00022741"/>
    </source>
</evidence>
<dbReference type="AlphaFoldDB" id="A0A1L9P106"/>
<keyword evidence="4 11" id="KW-0662">Pyridine nucleotide biosynthesis</keyword>
<evidence type="ECO:0000259" key="12">
    <source>
        <dbReference type="Pfam" id="PF01467"/>
    </source>
</evidence>
<evidence type="ECO:0000256" key="2">
    <source>
        <dbReference type="ARBA" id="ARBA00005019"/>
    </source>
</evidence>
<gene>
    <name evidence="11 13" type="primary">nadD</name>
    <name evidence="13" type="ORF">PFRI_05860</name>
</gene>
<dbReference type="EC" id="2.7.7.18" evidence="11"/>
<evidence type="ECO:0000313" key="14">
    <source>
        <dbReference type="Proteomes" id="UP000184514"/>
    </source>
</evidence>
<dbReference type="HAMAP" id="MF_00244">
    <property type="entry name" value="NaMN_adenylyltr"/>
    <property type="match status" value="1"/>
</dbReference>
<evidence type="ECO:0000256" key="5">
    <source>
        <dbReference type="ARBA" id="ARBA00022679"/>
    </source>
</evidence>
<keyword evidence="9 11" id="KW-0520">NAD</keyword>
<keyword evidence="8 11" id="KW-0067">ATP-binding</keyword>
<evidence type="ECO:0000256" key="11">
    <source>
        <dbReference type="HAMAP-Rule" id="MF_00244"/>
    </source>
</evidence>
<sequence>MAQSGERDQRLPNPLIASALPERYTSNMRPTAHNTRGRRIGLLGGSFDPAHLGHVHITREALKRFDLDEVWWLVSPGNPLKKRGPAPMNLRMRRARKVMQHPRVHISDIEAHLNTRYTAETLRALRQKFPFARFTWLMGADNLAQFHLWKDWDEIIETVPIGVLARPGERIDGRTAPAAQIYRRALLKGRQARLLSHADAPAWAFVNVPMRDISSTELRARGDWPS</sequence>
<keyword evidence="7 11" id="KW-0547">Nucleotide-binding</keyword>
<evidence type="ECO:0000256" key="6">
    <source>
        <dbReference type="ARBA" id="ARBA00022695"/>
    </source>
</evidence>
<evidence type="ECO:0000256" key="3">
    <source>
        <dbReference type="ARBA" id="ARBA00009014"/>
    </source>
</evidence>
<dbReference type="InterPro" id="IPR005248">
    <property type="entry name" value="NadD/NMNAT"/>
</dbReference>
<comment type="catalytic activity">
    <reaction evidence="10 11">
        <text>nicotinate beta-D-ribonucleotide + ATP + H(+) = deamido-NAD(+) + diphosphate</text>
        <dbReference type="Rhea" id="RHEA:22860"/>
        <dbReference type="ChEBI" id="CHEBI:15378"/>
        <dbReference type="ChEBI" id="CHEBI:30616"/>
        <dbReference type="ChEBI" id="CHEBI:33019"/>
        <dbReference type="ChEBI" id="CHEBI:57502"/>
        <dbReference type="ChEBI" id="CHEBI:58437"/>
        <dbReference type="EC" id="2.7.7.18"/>
    </reaction>
</comment>
<protein>
    <recommendedName>
        <fullName evidence="11">Probable nicotinate-nucleotide adenylyltransferase</fullName>
        <ecNumber evidence="11">2.7.7.18</ecNumber>
    </recommendedName>
    <alternativeName>
        <fullName evidence="11">Deamido-NAD(+) diphosphorylase</fullName>
    </alternativeName>
    <alternativeName>
        <fullName evidence="11">Deamido-NAD(+) pyrophosphorylase</fullName>
    </alternativeName>
    <alternativeName>
        <fullName evidence="11">Nicotinate mononucleotide adenylyltransferase</fullName>
        <shortName evidence="11">NaMN adenylyltransferase</shortName>
    </alternativeName>
</protein>
<dbReference type="InterPro" id="IPR004821">
    <property type="entry name" value="Cyt_trans-like"/>
</dbReference>
<evidence type="ECO:0000313" key="13">
    <source>
        <dbReference type="EMBL" id="OJI95171.1"/>
    </source>
</evidence>
<comment type="caution">
    <text evidence="13">The sequence shown here is derived from an EMBL/GenBank/DDBJ whole genome shotgun (WGS) entry which is preliminary data.</text>
</comment>
<dbReference type="GO" id="GO:0009435">
    <property type="term" value="P:NAD+ biosynthetic process"/>
    <property type="evidence" value="ECO:0007669"/>
    <property type="project" value="UniProtKB-UniRule"/>
</dbReference>
<proteinExistence type="inferred from homology"/>
<keyword evidence="6 11" id="KW-0548">Nucleotidyltransferase</keyword>
<comment type="function">
    <text evidence="1 11">Catalyzes the reversible adenylation of nicotinate mononucleotide (NaMN) to nicotinic acid adenine dinucleotide (NaAD).</text>
</comment>
<dbReference type="GO" id="GO:0005524">
    <property type="term" value="F:ATP binding"/>
    <property type="evidence" value="ECO:0007669"/>
    <property type="project" value="UniProtKB-KW"/>
</dbReference>
<dbReference type="SUPFAM" id="SSF52374">
    <property type="entry name" value="Nucleotidylyl transferase"/>
    <property type="match status" value="1"/>
</dbReference>
<keyword evidence="5 11" id="KW-0808">Transferase</keyword>
<dbReference type="UniPathway" id="UPA00253">
    <property type="reaction ID" value="UER00332"/>
</dbReference>
<dbReference type="PANTHER" id="PTHR39321:SF3">
    <property type="entry name" value="PHOSPHOPANTETHEINE ADENYLYLTRANSFERASE"/>
    <property type="match status" value="1"/>
</dbReference>
<comment type="similarity">
    <text evidence="3 11">Belongs to the NadD family.</text>
</comment>
<dbReference type="Proteomes" id="UP000184514">
    <property type="component" value="Unassembled WGS sequence"/>
</dbReference>
<keyword evidence="14" id="KW-1185">Reference proteome</keyword>
<evidence type="ECO:0000256" key="10">
    <source>
        <dbReference type="ARBA" id="ARBA00048721"/>
    </source>
</evidence>
<feature type="domain" description="Cytidyltransferase-like" evidence="12">
    <location>
        <begin position="42"/>
        <end position="221"/>
    </location>
</feature>
<dbReference type="PANTHER" id="PTHR39321">
    <property type="entry name" value="NICOTINATE-NUCLEOTIDE ADENYLYLTRANSFERASE-RELATED"/>
    <property type="match status" value="1"/>
</dbReference>
<evidence type="ECO:0000256" key="8">
    <source>
        <dbReference type="ARBA" id="ARBA00022840"/>
    </source>
</evidence>